<accession>A0A1F7H459</accession>
<keyword evidence="1" id="KW-1133">Transmembrane helix</keyword>
<sequence length="123" mass="13190">MINMSDRLKVSPEIIGKLGLFTAGLVAVGIGSLFSLSQGGSYAEGRIGDFLRDWTDADTRTINSAVDRLANRRDGAPSIPSDPDKLRQLGEYIDASLPHDLGVRKKPGAVINRLITEGLELLG</sequence>
<feature type="transmembrane region" description="Helical" evidence="1">
    <location>
        <begin position="14"/>
        <end position="36"/>
    </location>
</feature>
<keyword evidence="1" id="KW-0472">Membrane</keyword>
<dbReference type="EMBL" id="MFZO01000001">
    <property type="protein sequence ID" value="OGK25883.1"/>
    <property type="molecule type" value="Genomic_DNA"/>
</dbReference>
<comment type="caution">
    <text evidence="2">The sequence shown here is derived from an EMBL/GenBank/DDBJ whole genome shotgun (WGS) entry which is preliminary data.</text>
</comment>
<evidence type="ECO:0000256" key="1">
    <source>
        <dbReference type="SAM" id="Phobius"/>
    </source>
</evidence>
<protein>
    <submittedName>
        <fullName evidence="2">Uncharacterized protein</fullName>
    </submittedName>
</protein>
<organism evidence="2 3">
    <name type="scientific">Candidatus Roizmanbacteria bacterium RIFCSPHIGHO2_02_FULL_38_11</name>
    <dbReference type="NCBI Taxonomy" id="1802039"/>
    <lineage>
        <taxon>Bacteria</taxon>
        <taxon>Candidatus Roizmaniibacteriota</taxon>
    </lineage>
</organism>
<evidence type="ECO:0000313" key="2">
    <source>
        <dbReference type="EMBL" id="OGK25883.1"/>
    </source>
</evidence>
<name>A0A1F7H459_9BACT</name>
<gene>
    <name evidence="2" type="ORF">A3C25_04080</name>
</gene>
<dbReference type="Proteomes" id="UP000177913">
    <property type="component" value="Unassembled WGS sequence"/>
</dbReference>
<keyword evidence="1" id="KW-0812">Transmembrane</keyword>
<evidence type="ECO:0000313" key="3">
    <source>
        <dbReference type="Proteomes" id="UP000177913"/>
    </source>
</evidence>
<reference evidence="2 3" key="1">
    <citation type="journal article" date="2016" name="Nat. Commun.">
        <title>Thousands of microbial genomes shed light on interconnected biogeochemical processes in an aquifer system.</title>
        <authorList>
            <person name="Anantharaman K."/>
            <person name="Brown C.T."/>
            <person name="Hug L.A."/>
            <person name="Sharon I."/>
            <person name="Castelle C.J."/>
            <person name="Probst A.J."/>
            <person name="Thomas B.C."/>
            <person name="Singh A."/>
            <person name="Wilkins M.J."/>
            <person name="Karaoz U."/>
            <person name="Brodie E.L."/>
            <person name="Williams K.H."/>
            <person name="Hubbard S.S."/>
            <person name="Banfield J.F."/>
        </authorList>
    </citation>
    <scope>NUCLEOTIDE SEQUENCE [LARGE SCALE GENOMIC DNA]</scope>
</reference>
<proteinExistence type="predicted"/>
<dbReference type="AlphaFoldDB" id="A0A1F7H459"/>